<dbReference type="InterPro" id="IPR002104">
    <property type="entry name" value="Integrase_catalytic"/>
</dbReference>
<keyword evidence="4" id="KW-0233">DNA recombination</keyword>
<evidence type="ECO:0008006" key="10">
    <source>
        <dbReference type="Google" id="ProtNLM"/>
    </source>
</evidence>
<dbReference type="GO" id="GO:0006310">
    <property type="term" value="P:DNA recombination"/>
    <property type="evidence" value="ECO:0007669"/>
    <property type="project" value="UniProtKB-KW"/>
</dbReference>
<dbReference type="PROSITE" id="PS51900">
    <property type="entry name" value="CB"/>
    <property type="match status" value="1"/>
</dbReference>
<dbReference type="InterPro" id="IPR050090">
    <property type="entry name" value="Tyrosine_recombinase_XerCD"/>
</dbReference>
<dbReference type="PANTHER" id="PTHR30349:SF64">
    <property type="entry name" value="PROPHAGE INTEGRASE INTD-RELATED"/>
    <property type="match status" value="1"/>
</dbReference>
<gene>
    <name evidence="8" type="ORF">CCR82_05420</name>
</gene>
<dbReference type="AlphaFoldDB" id="A0AAJ0UEI3"/>
<dbReference type="InterPro" id="IPR013762">
    <property type="entry name" value="Integrase-like_cat_sf"/>
</dbReference>
<sequence>MRFGCIWGCRGDSVAGLLKCSSLRIRMRLLMMREPLIPVSEPAPIDWLPWCLSDSAETSPHPGALPPVPAGGSGWLIAPERGHLADCRTDLQAVSRWLARQKDQPLTLEAYRHELERFLLWLGLERGKALSEATGEDISLFDDLLQYPERWPQWYGERHPRSDPRWRPWTQKLSARSRHEALTTVERCYAWLIKQGYLRYNPFEAAAVRLRAPRLAAVQARYLDERLWQAVLEQVQAMPQATATQRARYERTRWVVMALYALLARASEFCHARMGDLVPLRRPSGVQWWWQVRGKHRTEADAPDEVPIPPALIEALSRYRTHLGLSPLPEPGETTPMVLSLYPKRDGWAPVNRSTLWRVVKQVFAATADTIEANDPDGAAHLRAASPHWLRHTGITHRLDEGLGLKEAQALSRHRSLKDLGTYAHADRDALYARVAGWHVPLPAADAT</sequence>
<feature type="domain" description="Tyr recombinase" evidence="6">
    <location>
        <begin position="218"/>
        <end position="436"/>
    </location>
</feature>
<dbReference type="Gene3D" id="1.10.443.10">
    <property type="entry name" value="Intergrase catalytic core"/>
    <property type="match status" value="1"/>
</dbReference>
<dbReference type="InterPro" id="IPR044068">
    <property type="entry name" value="CB"/>
</dbReference>
<evidence type="ECO:0000313" key="9">
    <source>
        <dbReference type="Proteomes" id="UP001296967"/>
    </source>
</evidence>
<dbReference type="SUPFAM" id="SSF56349">
    <property type="entry name" value="DNA breaking-rejoining enzymes"/>
    <property type="match status" value="1"/>
</dbReference>
<dbReference type="PROSITE" id="PS51898">
    <property type="entry name" value="TYR_RECOMBINASE"/>
    <property type="match status" value="1"/>
</dbReference>
<evidence type="ECO:0000256" key="5">
    <source>
        <dbReference type="PROSITE-ProRule" id="PRU01248"/>
    </source>
</evidence>
<dbReference type="InterPro" id="IPR011010">
    <property type="entry name" value="DNA_brk_join_enz"/>
</dbReference>
<proteinExistence type="inferred from homology"/>
<evidence type="ECO:0000256" key="3">
    <source>
        <dbReference type="ARBA" id="ARBA00023125"/>
    </source>
</evidence>
<dbReference type="CDD" id="cd00397">
    <property type="entry name" value="DNA_BRE_C"/>
    <property type="match status" value="1"/>
</dbReference>
<evidence type="ECO:0000313" key="8">
    <source>
        <dbReference type="EMBL" id="MBK5929980.1"/>
    </source>
</evidence>
<reference evidence="8" key="1">
    <citation type="submission" date="2017-05" db="EMBL/GenBank/DDBJ databases">
        <authorList>
            <person name="Imhoff J.F."/>
            <person name="Rahn T."/>
            <person name="Kuenzel S."/>
            <person name="Neulinger S.C."/>
        </authorList>
    </citation>
    <scope>NUCLEOTIDE SEQUENCE</scope>
    <source>
        <strain evidence="8">DSM 4395</strain>
    </source>
</reference>
<dbReference type="GO" id="GO:0003677">
    <property type="term" value="F:DNA binding"/>
    <property type="evidence" value="ECO:0007669"/>
    <property type="project" value="UniProtKB-UniRule"/>
</dbReference>
<dbReference type="Proteomes" id="UP001296967">
    <property type="component" value="Unassembled WGS sequence"/>
</dbReference>
<evidence type="ECO:0000256" key="4">
    <source>
        <dbReference type="ARBA" id="ARBA00023172"/>
    </source>
</evidence>
<keyword evidence="9" id="KW-1185">Reference proteome</keyword>
<dbReference type="PANTHER" id="PTHR30349">
    <property type="entry name" value="PHAGE INTEGRASE-RELATED"/>
    <property type="match status" value="1"/>
</dbReference>
<reference evidence="8" key="2">
    <citation type="journal article" date="2020" name="Microorganisms">
        <title>Osmotic Adaptation and Compatible Solute Biosynthesis of Phototrophic Bacteria as Revealed from Genome Analyses.</title>
        <authorList>
            <person name="Imhoff J.F."/>
            <person name="Rahn T."/>
            <person name="Kunzel S."/>
            <person name="Keller A."/>
            <person name="Neulinger S.C."/>
        </authorList>
    </citation>
    <scope>NUCLEOTIDE SEQUENCE</scope>
    <source>
        <strain evidence="8">DSM 4395</strain>
    </source>
</reference>
<organism evidence="8 9">
    <name type="scientific">Halochromatium salexigens</name>
    <name type="common">Chromatium salexigens</name>
    <dbReference type="NCBI Taxonomy" id="49447"/>
    <lineage>
        <taxon>Bacteria</taxon>
        <taxon>Pseudomonadati</taxon>
        <taxon>Pseudomonadota</taxon>
        <taxon>Gammaproteobacteria</taxon>
        <taxon>Chromatiales</taxon>
        <taxon>Chromatiaceae</taxon>
        <taxon>Halochromatium</taxon>
    </lineage>
</organism>
<evidence type="ECO:0000256" key="2">
    <source>
        <dbReference type="ARBA" id="ARBA00022908"/>
    </source>
</evidence>
<dbReference type="EMBL" id="NHSF01000034">
    <property type="protein sequence ID" value="MBK5929980.1"/>
    <property type="molecule type" value="Genomic_DNA"/>
</dbReference>
<keyword evidence="2" id="KW-0229">DNA integration</keyword>
<dbReference type="Gene3D" id="1.10.150.130">
    <property type="match status" value="1"/>
</dbReference>
<dbReference type="InterPro" id="IPR010998">
    <property type="entry name" value="Integrase_recombinase_N"/>
</dbReference>
<protein>
    <recommendedName>
        <fullName evidence="10">Site-specific recombinase XerD</fullName>
    </recommendedName>
</protein>
<name>A0AAJ0UEI3_HALSE</name>
<evidence type="ECO:0000259" key="7">
    <source>
        <dbReference type="PROSITE" id="PS51900"/>
    </source>
</evidence>
<evidence type="ECO:0000256" key="1">
    <source>
        <dbReference type="ARBA" id="ARBA00008857"/>
    </source>
</evidence>
<evidence type="ECO:0000259" key="6">
    <source>
        <dbReference type="PROSITE" id="PS51898"/>
    </source>
</evidence>
<comment type="similarity">
    <text evidence="1">Belongs to the 'phage' integrase family.</text>
</comment>
<keyword evidence="3 5" id="KW-0238">DNA-binding</keyword>
<dbReference type="GO" id="GO:0015074">
    <property type="term" value="P:DNA integration"/>
    <property type="evidence" value="ECO:0007669"/>
    <property type="project" value="UniProtKB-KW"/>
</dbReference>
<comment type="caution">
    <text evidence="8">The sequence shown here is derived from an EMBL/GenBank/DDBJ whole genome shotgun (WGS) entry which is preliminary data.</text>
</comment>
<feature type="domain" description="Core-binding (CB)" evidence="7">
    <location>
        <begin position="88"/>
        <end position="193"/>
    </location>
</feature>
<dbReference type="Pfam" id="PF00589">
    <property type="entry name" value="Phage_integrase"/>
    <property type="match status" value="1"/>
</dbReference>
<accession>A0AAJ0UEI3</accession>